<evidence type="ECO:0000313" key="1">
    <source>
        <dbReference type="EMBL" id="SVD96701.1"/>
    </source>
</evidence>
<organism evidence="1">
    <name type="scientific">marine metagenome</name>
    <dbReference type="NCBI Taxonomy" id="408172"/>
    <lineage>
        <taxon>unclassified sequences</taxon>
        <taxon>metagenomes</taxon>
        <taxon>ecological metagenomes</taxon>
    </lineage>
</organism>
<dbReference type="AlphaFoldDB" id="A0A382ZMM1"/>
<proteinExistence type="predicted"/>
<sequence>MGVGDALMATGEVRELRKKNPKLKFIIGDGKRDYWSEVFDYNPYIIRGSEINKYKEVFWIKNYEG</sequence>
<dbReference type="EMBL" id="UINC01185139">
    <property type="protein sequence ID" value="SVD96701.1"/>
    <property type="molecule type" value="Genomic_DNA"/>
</dbReference>
<reference evidence="1" key="1">
    <citation type="submission" date="2018-05" db="EMBL/GenBank/DDBJ databases">
        <authorList>
            <person name="Lanie J.A."/>
            <person name="Ng W.-L."/>
            <person name="Kazmierczak K.M."/>
            <person name="Andrzejewski T.M."/>
            <person name="Davidsen T.M."/>
            <person name="Wayne K.J."/>
            <person name="Tettelin H."/>
            <person name="Glass J.I."/>
            <person name="Rusch D."/>
            <person name="Podicherti R."/>
            <person name="Tsui H.-C.T."/>
            <person name="Winkler M.E."/>
        </authorList>
    </citation>
    <scope>NUCLEOTIDE SEQUENCE</scope>
</reference>
<name>A0A382ZMM1_9ZZZZ</name>
<protein>
    <submittedName>
        <fullName evidence="1">Uncharacterized protein</fullName>
    </submittedName>
</protein>
<gene>
    <name evidence="1" type="ORF">METZ01_LOCUS449555</name>
</gene>
<accession>A0A382ZMM1</accession>
<feature type="non-terminal residue" evidence="1">
    <location>
        <position position="65"/>
    </location>
</feature>